<dbReference type="AlphaFoldDB" id="J4GAD8"/>
<proteinExistence type="predicted"/>
<organism evidence="2 3">
    <name type="scientific">Fibroporia radiculosa</name>
    <dbReference type="NCBI Taxonomy" id="599839"/>
    <lineage>
        <taxon>Eukaryota</taxon>
        <taxon>Fungi</taxon>
        <taxon>Dikarya</taxon>
        <taxon>Basidiomycota</taxon>
        <taxon>Agaricomycotina</taxon>
        <taxon>Agaricomycetes</taxon>
        <taxon>Polyporales</taxon>
        <taxon>Fibroporiaceae</taxon>
        <taxon>Fibroporia</taxon>
    </lineage>
</organism>
<dbReference type="HOGENOM" id="CLU_272015_0_0_1"/>
<evidence type="ECO:0000256" key="1">
    <source>
        <dbReference type="SAM" id="MobiDB-lite"/>
    </source>
</evidence>
<dbReference type="EMBL" id="HE797128">
    <property type="protein sequence ID" value="CCM03793.1"/>
    <property type="molecule type" value="Genomic_DNA"/>
</dbReference>
<feature type="region of interest" description="Disordered" evidence="1">
    <location>
        <begin position="794"/>
        <end position="835"/>
    </location>
</feature>
<sequence length="1159" mass="128740">MFGNTEARLRDHIHNILSNYSRMHLSTNYITWTDDAVEELLTGSLILVSSIDFTDPLLPTDPFDSLMRSWDVASIPYLNEAWSTEEGAVQHLREIVKSLKPKLSERPSVTCWKDETDVGFESWCLRRPVSPILTTCAIRRTPVLGGQTYVKKLPGCTRDILKIHELQSAPEEVEAQDFTTNLHEAMDLKLPIDASMHTQVSRLSQSVIALYRPVATPCPEARYHEFLRADSPLAELVRLDSPPLFPKDRHPGRQSSSDVVLRECVSTLSSLSDLPSLIPEVDLREEDEEEELYREHMIVVDGWHAFTCPSSPPSDKTPSLGNSSSEVDELFLPSPPDNHKPLVQALMSAKMNDYELPRSVMPHHAYPTPRALGEGQSFHSFLSPLLAGVQQAEVNTATSPKTHPSSPVTLIGESISGQPPSDVGGAGVIPSASSYVLDATSSDWDLDTIMEKVCGKLLGDEEFEDFILREKLDERYCLLMDSESLDGNTLVKKGYFRKVKGLQLLNLELSWRPFKYGPTIPTDEELVGLGESLPSVLAQDLCINDAVFASKTSDLLKGIEHSHVDAKGMSLEPSLRHHCYDFLPPIDFPKSAFNDDGQDMVWTREDRRRMLGFSTYDEEVICSGDEGNEELDGCQSDTFILSTGRSFKRARHGITENNDIDRGVELSSTEDSGVYMNSPQMDLQRRTSNFTQLAFGSEGFEGPNEDGDLFYDIDPMHQLDFMSNSPDRWSHHRTMQADNLPHHDDFRDGCECLPWTDRNPDDTDAVLAYPVYSSLLQGGSGQPEVIMAQSMLLRESPVDSESSKGDASANGPASQDMPLSQRTSVVTSGRQAPSGQKAAQLLDDFLRLVGQKSSSASTSLTYQTTPPSPHCIFPALVNVEQAAPVLPSFVPLELPDELRDANTLQILDLVASPHRVHRYMASLDVIQKRILVRFLSSETCSVDLIERDYLGGVHLILDADVAVLFVPLASFPSQPDHLTTTLCQASRQFTYVLVIFEAYPESLSYKIDAGPPRPQPYPFSPAVIKAVKKLRRDLGIAEAFQTKDAAAVIQFAFATSVQEAALLTRYFGDLAEARDNSGGILWGKRQWLGIDEQEGECDLAAVDGMNHFTASVVLSQMSLDDFLDETPEERTQNFAVLIGPNRIMRFNKELARRAKAARI</sequence>
<name>J4GAD8_9APHY</name>
<reference evidence="2 3" key="1">
    <citation type="journal article" date="2012" name="Appl. Environ. Microbiol.">
        <title>Short-read sequencing for genomic analysis of the brown rot fungus Fibroporia radiculosa.</title>
        <authorList>
            <person name="Tang J.D."/>
            <person name="Perkins A.D."/>
            <person name="Sonstegard T.S."/>
            <person name="Schroeder S.G."/>
            <person name="Burgess S.C."/>
            <person name="Diehl S.V."/>
        </authorList>
    </citation>
    <scope>NUCLEOTIDE SEQUENCE [LARGE SCALE GENOMIC DNA]</scope>
    <source>
        <strain evidence="2 3">TFFH 294</strain>
    </source>
</reference>
<dbReference type="RefSeq" id="XP_012183076.1">
    <property type="nucleotide sequence ID" value="XM_012327686.1"/>
</dbReference>
<dbReference type="OrthoDB" id="2422840at2759"/>
<feature type="compositionally biased region" description="Polar residues" evidence="1">
    <location>
        <begin position="811"/>
        <end position="834"/>
    </location>
</feature>
<dbReference type="STRING" id="599839.J4GAD8"/>
<keyword evidence="3" id="KW-1185">Reference proteome</keyword>
<gene>
    <name evidence="2" type="ORF">FIBRA_05941</name>
</gene>
<dbReference type="GeneID" id="24098704"/>
<dbReference type="Proteomes" id="UP000006352">
    <property type="component" value="Unassembled WGS sequence"/>
</dbReference>
<protein>
    <submittedName>
        <fullName evidence="2">Uncharacterized protein</fullName>
    </submittedName>
</protein>
<accession>J4GAD8</accession>
<evidence type="ECO:0000313" key="3">
    <source>
        <dbReference type="Proteomes" id="UP000006352"/>
    </source>
</evidence>
<dbReference type="InParanoid" id="J4GAD8"/>
<evidence type="ECO:0000313" key="2">
    <source>
        <dbReference type="EMBL" id="CCM03793.1"/>
    </source>
</evidence>